<organism evidence="1 2">
    <name type="scientific">Panicum virgatum</name>
    <name type="common">Blackwell switchgrass</name>
    <dbReference type="NCBI Taxonomy" id="38727"/>
    <lineage>
        <taxon>Eukaryota</taxon>
        <taxon>Viridiplantae</taxon>
        <taxon>Streptophyta</taxon>
        <taxon>Embryophyta</taxon>
        <taxon>Tracheophyta</taxon>
        <taxon>Spermatophyta</taxon>
        <taxon>Magnoliopsida</taxon>
        <taxon>Liliopsida</taxon>
        <taxon>Poales</taxon>
        <taxon>Poaceae</taxon>
        <taxon>PACMAD clade</taxon>
        <taxon>Panicoideae</taxon>
        <taxon>Panicodae</taxon>
        <taxon>Paniceae</taxon>
        <taxon>Panicinae</taxon>
        <taxon>Panicum</taxon>
        <taxon>Panicum sect. Hiantes</taxon>
    </lineage>
</organism>
<reference evidence="1" key="1">
    <citation type="submission" date="2020-05" db="EMBL/GenBank/DDBJ databases">
        <title>WGS assembly of Panicum virgatum.</title>
        <authorList>
            <person name="Lovell J.T."/>
            <person name="Jenkins J."/>
            <person name="Shu S."/>
            <person name="Juenger T.E."/>
            <person name="Schmutz J."/>
        </authorList>
    </citation>
    <scope>NUCLEOTIDE SEQUENCE</scope>
    <source>
        <strain evidence="1">AP13</strain>
    </source>
</reference>
<name>A0A8T0WC49_PANVG</name>
<comment type="caution">
    <text evidence="1">The sequence shown here is derived from an EMBL/GenBank/DDBJ whole genome shotgun (WGS) entry which is preliminary data.</text>
</comment>
<protein>
    <submittedName>
        <fullName evidence="1">Uncharacterized protein</fullName>
    </submittedName>
</protein>
<evidence type="ECO:0000313" key="1">
    <source>
        <dbReference type="EMBL" id="KAG2642253.1"/>
    </source>
</evidence>
<dbReference type="EMBL" id="CM029039">
    <property type="protein sequence ID" value="KAG2642253.1"/>
    <property type="molecule type" value="Genomic_DNA"/>
</dbReference>
<dbReference type="AlphaFoldDB" id="A0A8T0WC49"/>
<accession>A0A8T0WC49</accession>
<gene>
    <name evidence="1" type="ORF">PVAP13_2KG200890</name>
</gene>
<keyword evidence="2" id="KW-1185">Reference proteome</keyword>
<evidence type="ECO:0000313" key="2">
    <source>
        <dbReference type="Proteomes" id="UP000823388"/>
    </source>
</evidence>
<proteinExistence type="predicted"/>
<dbReference type="Proteomes" id="UP000823388">
    <property type="component" value="Chromosome 2K"/>
</dbReference>
<sequence>MCLSIYETADGKIQLMKGQPIGTTNRADMVFQKKYIGCLWVSLRIEISLLNYLSAILFWGQGLRLRRCCSHEIQRSLMILGLQRYIYNRLGVFCQGGDQFVESQSIE</sequence>